<dbReference type="GO" id="GO:0004721">
    <property type="term" value="F:phosphoprotein phosphatase activity"/>
    <property type="evidence" value="ECO:0007669"/>
    <property type="project" value="UniProtKB-KW"/>
</dbReference>
<dbReference type="NCBIfam" id="TIGR02251">
    <property type="entry name" value="HIF-SF_euk"/>
    <property type="match status" value="1"/>
</dbReference>
<keyword evidence="9" id="KW-1185">Reference proteome</keyword>
<dbReference type="InterPro" id="IPR011948">
    <property type="entry name" value="Dullard_phosphatase"/>
</dbReference>
<dbReference type="PANTHER" id="PTHR12210">
    <property type="entry name" value="DULLARD PROTEIN PHOSPHATASE"/>
    <property type="match status" value="1"/>
</dbReference>
<dbReference type="PROSITE" id="PS50969">
    <property type="entry name" value="FCP1"/>
    <property type="match status" value="1"/>
</dbReference>
<reference evidence="8 9" key="1">
    <citation type="journal article" date="2018" name="Plant J.">
        <title>Genome sequences of Chlorella sorokiniana UTEX 1602 and Micractinium conductrix SAG 241.80: implications to maltose excretion by a green alga.</title>
        <authorList>
            <person name="Arriola M.B."/>
            <person name="Velmurugan N."/>
            <person name="Zhang Y."/>
            <person name="Plunkett M.H."/>
            <person name="Hondzo H."/>
            <person name="Barney B.M."/>
        </authorList>
    </citation>
    <scope>NUCLEOTIDE SEQUENCE [LARGE SCALE GENOMIC DNA]</scope>
    <source>
        <strain evidence="8 9">SAG 241.80</strain>
    </source>
</reference>
<dbReference type="SUPFAM" id="SSF56784">
    <property type="entry name" value="HAD-like"/>
    <property type="match status" value="1"/>
</dbReference>
<dbReference type="AlphaFoldDB" id="A0A2P6V5H4"/>
<comment type="caution">
    <text evidence="8">The sequence shown here is derived from an EMBL/GenBank/DDBJ whole genome shotgun (WGS) entry which is preliminary data.</text>
</comment>
<comment type="similarity">
    <text evidence="4">Belongs to the CTDSPL2 family.</text>
</comment>
<feature type="compositionally biased region" description="Low complexity" evidence="6">
    <location>
        <begin position="221"/>
        <end position="234"/>
    </location>
</feature>
<feature type="domain" description="FCP1 homology" evidence="7">
    <location>
        <begin position="327"/>
        <end position="486"/>
    </location>
</feature>
<keyword evidence="2" id="KW-0904">Protein phosphatase</keyword>
<dbReference type="InterPro" id="IPR023214">
    <property type="entry name" value="HAD_sf"/>
</dbReference>
<dbReference type="FunFam" id="3.40.50.1000:FF:000015">
    <property type="entry name" value="CTD small phosphatase-like protein 2"/>
    <property type="match status" value="1"/>
</dbReference>
<dbReference type="SMART" id="SM00577">
    <property type="entry name" value="CPDc"/>
    <property type="match status" value="1"/>
</dbReference>
<dbReference type="Pfam" id="PF03031">
    <property type="entry name" value="NIF"/>
    <property type="match status" value="1"/>
</dbReference>
<dbReference type="GO" id="GO:0005634">
    <property type="term" value="C:nucleus"/>
    <property type="evidence" value="ECO:0007669"/>
    <property type="project" value="UniProtKB-ARBA"/>
</dbReference>
<dbReference type="InterPro" id="IPR050365">
    <property type="entry name" value="TIM50"/>
</dbReference>
<proteinExistence type="inferred from homology"/>
<evidence type="ECO:0000313" key="8">
    <source>
        <dbReference type="EMBL" id="PSC69338.1"/>
    </source>
</evidence>
<evidence type="ECO:0000256" key="4">
    <source>
        <dbReference type="ARBA" id="ARBA00038355"/>
    </source>
</evidence>
<feature type="compositionally biased region" description="Low complexity" evidence="6">
    <location>
        <begin position="101"/>
        <end position="131"/>
    </location>
</feature>
<dbReference type="Proteomes" id="UP000239649">
    <property type="component" value="Unassembled WGS sequence"/>
</dbReference>
<evidence type="ECO:0000256" key="6">
    <source>
        <dbReference type="SAM" id="MobiDB-lite"/>
    </source>
</evidence>
<accession>A0A2P6V5H4</accession>
<keyword evidence="5" id="KW-0175">Coiled coil</keyword>
<name>A0A2P6V5H4_9CHLO</name>
<evidence type="ECO:0000313" key="9">
    <source>
        <dbReference type="Proteomes" id="UP000239649"/>
    </source>
</evidence>
<dbReference type="STRING" id="554055.A0A2P6V5H4"/>
<dbReference type="InterPro" id="IPR036412">
    <property type="entry name" value="HAD-like_sf"/>
</dbReference>
<evidence type="ECO:0000256" key="1">
    <source>
        <dbReference type="ARBA" id="ARBA00022801"/>
    </source>
</evidence>
<feature type="coiled-coil region" evidence="5">
    <location>
        <begin position="264"/>
        <end position="291"/>
    </location>
</feature>
<dbReference type="OrthoDB" id="277011at2759"/>
<evidence type="ECO:0000256" key="5">
    <source>
        <dbReference type="SAM" id="Coils"/>
    </source>
</evidence>
<feature type="region of interest" description="Disordered" evidence="6">
    <location>
        <begin position="84"/>
        <end position="154"/>
    </location>
</feature>
<feature type="region of interest" description="Disordered" evidence="6">
    <location>
        <begin position="199"/>
        <end position="249"/>
    </location>
</feature>
<dbReference type="InterPro" id="IPR004274">
    <property type="entry name" value="FCP1_dom"/>
</dbReference>
<protein>
    <submittedName>
        <fullName evidence="8">CTD small phosphatase 2</fullName>
    </submittedName>
</protein>
<feature type="region of interest" description="Disordered" evidence="6">
    <location>
        <begin position="1"/>
        <end position="71"/>
    </location>
</feature>
<dbReference type="CDD" id="cd07521">
    <property type="entry name" value="HAD_FCP1-like"/>
    <property type="match status" value="1"/>
</dbReference>
<keyword evidence="1" id="KW-0378">Hydrolase</keyword>
<gene>
    <name evidence="8" type="ORF">C2E20_7140</name>
</gene>
<dbReference type="Gene3D" id="3.40.50.1000">
    <property type="entry name" value="HAD superfamily/HAD-like"/>
    <property type="match status" value="1"/>
</dbReference>
<evidence type="ECO:0000256" key="2">
    <source>
        <dbReference type="ARBA" id="ARBA00022912"/>
    </source>
</evidence>
<evidence type="ECO:0000259" key="7">
    <source>
        <dbReference type="PROSITE" id="PS50969"/>
    </source>
</evidence>
<dbReference type="EMBL" id="LHPF02000027">
    <property type="protein sequence ID" value="PSC69338.1"/>
    <property type="molecule type" value="Genomic_DNA"/>
</dbReference>
<sequence length="539" mass="58774">MAQACVMARPRQEQQLLTPGRQPPLSPQLDNSLITSAARKRKVDPAESPLPPAALEEGKRQRTPSVGHGLNEAELGVGAPLAATPLATPLAPPPAVEERQQQPGPWQQAHAAQQQQQQHGALPHAALQQQHAHLHAHHLHGHGPDGRRAPSLPADDAEDVLFSPVFHLCREGSRDDLACGGASEAAAADAAAAADQAAAAGARLPLPPPAARPSSYHTEATHTSTDHSTGTSAAVTDGEGEMGGASYDAPSAELGSCELGGLGVARARAEARAAAEAAAHAEEAAEEAAEEGEEYLEFDPLLFISRLPPLDRCVPPRREFLLPKRTRRSKLKTLVLDLDETLVHSTLDGYCRPDFTFPVEVGQLRHMVSVRQRPHLHTFLERVAELYEVVVFTASQRVYAEQLLNVVDPQRRLVRHRVYRESCVFWEGNYLKDLTVLGRDLAHTIIVDNSPQAFGFQLDNGIPIESWYDDDDDQELLKLLPFLEAVAHSEDVRPHIQRRYRLRSLVEAAAVPAVAAQQQQQTVQQQVEEQAQRAQQQSV</sequence>
<evidence type="ECO:0000256" key="3">
    <source>
        <dbReference type="ARBA" id="ARBA00037324"/>
    </source>
</evidence>
<feature type="compositionally biased region" description="Basic residues" evidence="6">
    <location>
        <begin position="132"/>
        <end position="141"/>
    </location>
</feature>
<organism evidence="8 9">
    <name type="scientific">Micractinium conductrix</name>
    <dbReference type="NCBI Taxonomy" id="554055"/>
    <lineage>
        <taxon>Eukaryota</taxon>
        <taxon>Viridiplantae</taxon>
        <taxon>Chlorophyta</taxon>
        <taxon>core chlorophytes</taxon>
        <taxon>Trebouxiophyceae</taxon>
        <taxon>Chlorellales</taxon>
        <taxon>Chlorellaceae</taxon>
        <taxon>Chlorella clade</taxon>
        <taxon>Micractinium</taxon>
    </lineage>
</organism>
<comment type="function">
    <text evidence="3">Probable phosphatase.</text>
</comment>